<dbReference type="PANTHER" id="PTHR48125">
    <property type="entry name" value="LP07818P1"/>
    <property type="match status" value="1"/>
</dbReference>
<dbReference type="AlphaFoldDB" id="A0A512MHH2"/>
<dbReference type="RefSeq" id="WP_146855804.1">
    <property type="nucleotide sequence ID" value="NZ_BKAG01000075.1"/>
</dbReference>
<dbReference type="Proteomes" id="UP000321577">
    <property type="component" value="Unassembled WGS sequence"/>
</dbReference>
<evidence type="ECO:0000313" key="4">
    <source>
        <dbReference type="Proteomes" id="UP000321577"/>
    </source>
</evidence>
<feature type="compositionally biased region" description="Polar residues" evidence="2">
    <location>
        <begin position="12"/>
        <end position="22"/>
    </location>
</feature>
<name>A0A512MHH2_9BACT</name>
<protein>
    <submittedName>
        <fullName evidence="3">Uncharacterized protein</fullName>
    </submittedName>
</protein>
<feature type="region of interest" description="Disordered" evidence="2">
    <location>
        <begin position="39"/>
        <end position="163"/>
    </location>
</feature>
<keyword evidence="1" id="KW-0175">Coiled coil</keyword>
<evidence type="ECO:0000256" key="1">
    <source>
        <dbReference type="SAM" id="Coils"/>
    </source>
</evidence>
<organism evidence="3 4">
    <name type="scientific">Brevifollis gellanilyticus</name>
    <dbReference type="NCBI Taxonomy" id="748831"/>
    <lineage>
        <taxon>Bacteria</taxon>
        <taxon>Pseudomonadati</taxon>
        <taxon>Verrucomicrobiota</taxon>
        <taxon>Verrucomicrobiia</taxon>
        <taxon>Verrucomicrobiales</taxon>
        <taxon>Verrucomicrobiaceae</taxon>
    </lineage>
</organism>
<feature type="coiled-coil region" evidence="1">
    <location>
        <begin position="291"/>
        <end position="336"/>
    </location>
</feature>
<feature type="region of interest" description="Disordered" evidence="2">
    <location>
        <begin position="504"/>
        <end position="538"/>
    </location>
</feature>
<reference evidence="3 4" key="1">
    <citation type="submission" date="2019-07" db="EMBL/GenBank/DDBJ databases">
        <title>Whole genome shotgun sequence of Brevifollis gellanilyticus NBRC 108608.</title>
        <authorList>
            <person name="Hosoyama A."/>
            <person name="Uohara A."/>
            <person name="Ohji S."/>
            <person name="Ichikawa N."/>
        </authorList>
    </citation>
    <scope>NUCLEOTIDE SEQUENCE [LARGE SCALE GENOMIC DNA]</scope>
    <source>
        <strain evidence="3 4">NBRC 108608</strain>
    </source>
</reference>
<evidence type="ECO:0000313" key="3">
    <source>
        <dbReference type="EMBL" id="GEP46176.1"/>
    </source>
</evidence>
<evidence type="ECO:0000256" key="2">
    <source>
        <dbReference type="SAM" id="MobiDB-lite"/>
    </source>
</evidence>
<feature type="compositionally biased region" description="Pro residues" evidence="2">
    <location>
        <begin position="105"/>
        <end position="147"/>
    </location>
</feature>
<dbReference type="EMBL" id="BKAG01000075">
    <property type="protein sequence ID" value="GEP46176.1"/>
    <property type="molecule type" value="Genomic_DNA"/>
</dbReference>
<feature type="compositionally biased region" description="Basic residues" evidence="2">
    <location>
        <begin position="66"/>
        <end position="76"/>
    </location>
</feature>
<proteinExistence type="predicted"/>
<keyword evidence="4" id="KW-1185">Reference proteome</keyword>
<dbReference type="PANTHER" id="PTHR48125:SF10">
    <property type="entry name" value="OS12G0136300 PROTEIN"/>
    <property type="match status" value="1"/>
</dbReference>
<gene>
    <name evidence="3" type="ORF">BGE01nite_54670</name>
</gene>
<comment type="caution">
    <text evidence="3">The sequence shown here is derived from an EMBL/GenBank/DDBJ whole genome shotgun (WGS) entry which is preliminary data.</text>
</comment>
<feature type="compositionally biased region" description="Basic and acidic residues" evidence="2">
    <location>
        <begin position="507"/>
        <end position="529"/>
    </location>
</feature>
<feature type="region of interest" description="Disordered" evidence="2">
    <location>
        <begin position="1"/>
        <end position="23"/>
    </location>
</feature>
<feature type="compositionally biased region" description="Low complexity" evidence="2">
    <location>
        <begin position="39"/>
        <end position="48"/>
    </location>
</feature>
<sequence>MDPINIPINVPFKTSGTGQVKSDMQKLVEDTKKFDAMLAARRSAAASAVGSRPKAPSQTPSEGTKPKRSPAKKSTGKSKSSANSKAKPRATPPTKPKVTQDSTPKPAPAEKPAPKSTPIPVPPPKAAPVPVLKPAPAAPPPATPPSAPKLGLPSRTPDVAQPKIPGKMVSERLGKGAAMAAAGLKQLGTVAGKFLPAPMEILLKLTEQLSAGFMRWYENNQRLKGSVESFTDTLEKAVSGGIDRFMDGMGEMLGEGDLVADLLDDITVALGGETAAMKELNKPLSMYGEAMKEARTEQEKFNDALENERDLLDDVKSALQDQLDLHEAKIDTAEVEAELDADKARKTVEASGDDEATKQAKLHKIETDIELKKYDLRKQKRGAGLEAQQLELVKREESLKKADGEMVGQKDRVKRADALELANNQKNQIQARYDKEGINIATDATARKAWESALKLQSEAQENAKGLGTAAAERGKLQQMEKNAELQKEKLDELQKDMKSRSALLAEEQKQDDMTTERKLEDISSEHGQKHQAGQLTAKREALVAPMEPVSLPPPPPPPPQAPAEKLTPANEATNAARMTLRDAVNDGKGDANAEMGVVYQVEQSVREGTATREEALHRALQAMLQLQQGGSDMERQLINTLNTYGSKLSQMASAMNDLESRTNYIEINSKR</sequence>
<accession>A0A512MHH2</accession>